<dbReference type="PANTHER" id="PTHR38784:SF1">
    <property type="entry name" value="SUCROSE PHOSPHORYLASE"/>
    <property type="match status" value="1"/>
</dbReference>
<dbReference type="PIRSF" id="PIRSF003059">
    <property type="entry name" value="Sucrose_phosphorylase"/>
    <property type="match status" value="1"/>
</dbReference>
<evidence type="ECO:0000256" key="1">
    <source>
        <dbReference type="ARBA" id="ARBA00008452"/>
    </source>
</evidence>
<evidence type="ECO:0000313" key="7">
    <source>
        <dbReference type="EMBL" id="RFU95695.1"/>
    </source>
</evidence>
<organism evidence="7 8">
    <name type="scientific">Sphaerochaeta halotolerans</name>
    <dbReference type="NCBI Taxonomy" id="2293840"/>
    <lineage>
        <taxon>Bacteria</taxon>
        <taxon>Pseudomonadati</taxon>
        <taxon>Spirochaetota</taxon>
        <taxon>Spirochaetia</taxon>
        <taxon>Spirochaetales</taxon>
        <taxon>Sphaerochaetaceae</taxon>
        <taxon>Sphaerochaeta</taxon>
    </lineage>
</organism>
<dbReference type="Gene3D" id="3.20.20.80">
    <property type="entry name" value="Glycosidases"/>
    <property type="match status" value="1"/>
</dbReference>
<dbReference type="InterPro" id="IPR016377">
    <property type="entry name" value="Sucrose_GGa_phosphorylase-rel"/>
</dbReference>
<feature type="binding site" evidence="5">
    <location>
        <begin position="332"/>
        <end position="335"/>
    </location>
    <ligand>
        <name>substrate</name>
    </ligand>
</feature>
<dbReference type="Proteomes" id="UP000264002">
    <property type="component" value="Unassembled WGS sequence"/>
</dbReference>
<accession>A0A372MIS8</accession>
<dbReference type="SUPFAM" id="SSF51445">
    <property type="entry name" value="(Trans)glycosidases"/>
    <property type="match status" value="1"/>
</dbReference>
<protein>
    <submittedName>
        <fullName evidence="7">Sucrose phosphorylase</fullName>
        <ecNumber evidence="7">2.4.1.7</ecNumber>
    </submittedName>
</protein>
<sequence length="475" mass="54949">MKNGVMLITYPDSLGSNLSDLEAILSKHFSKALTSLHILPFFSSSGDRGFAPYTYEQVDPAFGTWEDIDNLAKTYDLMFDYMINHISAQSPLLRNYLAEGPDSPNKDYFIDYEAFWGGEPTEEQILKIYKRKPKDPYTTVTFSNGEQKKLWCTFSEEQIDLNVQTELGVTFLESNLVNLAKHGAKFIRLDAFAYAIKKKESDCFFVEPETWYLLARCRRAVREYGADVLPEIHEHYSIQLKLSSNSYPVYDFALPMLMLNALYFHQTQYLKNWFAICPRNQHTTLDTHDGIGIVDVYGLLPDEEIEATKEHLYAYGANVKRIYNSETYNNLDIYQINCTYYSALGENDRAYLLARAVQFFSPGIPQIYYVGMLAGSNDLELLEETKEGRNINRHYYTKEEVDEAVQRPVVVALRLLMELRSSHPAFDGIFEMEEPTDEEHLIITWEHRGRTITLTADFKTYSFTIHEGEHTLMRL</sequence>
<keyword evidence="8" id="KW-1185">Reference proteome</keyword>
<dbReference type="InterPro" id="IPR045857">
    <property type="entry name" value="O16G_dom_2"/>
</dbReference>
<dbReference type="EC" id="2.4.1.7" evidence="7"/>
<gene>
    <name evidence="7" type="primary">gtfA</name>
    <name evidence="7" type="ORF">DYP60_04270</name>
</gene>
<evidence type="ECO:0000313" key="8">
    <source>
        <dbReference type="Proteomes" id="UP000264002"/>
    </source>
</evidence>
<feature type="binding site" evidence="5">
    <location>
        <position position="389"/>
    </location>
    <ligand>
        <name>substrate</name>
    </ligand>
</feature>
<dbReference type="SMART" id="SM00642">
    <property type="entry name" value="Aamy"/>
    <property type="match status" value="1"/>
</dbReference>
<dbReference type="GO" id="GO:0009018">
    <property type="term" value="F:sucrose phosphorylase activity"/>
    <property type="evidence" value="ECO:0007669"/>
    <property type="project" value="UniProtKB-EC"/>
</dbReference>
<keyword evidence="3 7" id="KW-0808">Transferase</keyword>
<dbReference type="CDD" id="cd11355">
    <property type="entry name" value="AmyAc_Sucrose_phosphorylase"/>
    <property type="match status" value="1"/>
</dbReference>
<dbReference type="NCBIfam" id="TIGR03852">
    <property type="entry name" value="sucrose_gtfA"/>
    <property type="match status" value="1"/>
</dbReference>
<dbReference type="PANTHER" id="PTHR38784">
    <property type="entry name" value="SUCROSE PHOSPHORYLASE"/>
    <property type="match status" value="1"/>
</dbReference>
<evidence type="ECO:0000256" key="5">
    <source>
        <dbReference type="PIRSR" id="PIRSR003059-2"/>
    </source>
</evidence>
<reference evidence="7 8" key="2">
    <citation type="submission" date="2018-09" db="EMBL/GenBank/DDBJ databases">
        <title>Genome of Sphaerochaeta halotolerans strain 4-11.</title>
        <authorList>
            <person name="Nazina T.N."/>
            <person name="Sokolova D.S."/>
        </authorList>
    </citation>
    <scope>NUCLEOTIDE SEQUENCE [LARGE SCALE GENOMIC DNA]</scope>
    <source>
        <strain evidence="7 8">4-11</strain>
    </source>
</reference>
<proteinExistence type="inferred from homology"/>
<feature type="binding site" evidence="5">
    <location>
        <position position="47"/>
    </location>
    <ligand>
        <name>substrate</name>
    </ligand>
</feature>
<dbReference type="Pfam" id="PF00128">
    <property type="entry name" value="Alpha-amylase"/>
    <property type="match status" value="1"/>
</dbReference>
<dbReference type="EMBL" id="QUWK01000003">
    <property type="protein sequence ID" value="RFU95695.1"/>
    <property type="molecule type" value="Genomic_DNA"/>
</dbReference>
<reference evidence="8" key="1">
    <citation type="submission" date="2018-08" db="EMBL/GenBank/DDBJ databases">
        <authorList>
            <person name="Grouzdev D.S."/>
            <person name="Krutkina M.S."/>
        </authorList>
    </citation>
    <scope>NUCLEOTIDE SEQUENCE [LARGE SCALE GENOMIC DNA]</scope>
    <source>
        <strain evidence="8">4-11</strain>
    </source>
</reference>
<keyword evidence="2 7" id="KW-0328">Glycosyltransferase</keyword>
<dbReference type="AlphaFoldDB" id="A0A372MIS8"/>
<dbReference type="InterPro" id="IPR006047">
    <property type="entry name" value="GH13_cat_dom"/>
</dbReference>
<evidence type="ECO:0000256" key="4">
    <source>
        <dbReference type="PIRSR" id="PIRSR003059-1"/>
    </source>
</evidence>
<dbReference type="GO" id="GO:0005975">
    <property type="term" value="P:carbohydrate metabolic process"/>
    <property type="evidence" value="ECO:0007669"/>
    <property type="project" value="InterPro"/>
</dbReference>
<comment type="similarity">
    <text evidence="1">Belongs to the glycosyl hydrolase 13 family. Sucrose phosphorylase subfamily.</text>
</comment>
<feature type="binding site" evidence="5">
    <location>
        <begin position="188"/>
        <end position="190"/>
    </location>
    <ligand>
        <name>substrate</name>
    </ligand>
</feature>
<dbReference type="RefSeq" id="WP_117329642.1">
    <property type="nucleotide sequence ID" value="NZ_QUWK01000003.1"/>
</dbReference>
<evidence type="ECO:0000256" key="3">
    <source>
        <dbReference type="ARBA" id="ARBA00022679"/>
    </source>
</evidence>
<feature type="binding site" evidence="5">
    <location>
        <position position="85"/>
    </location>
    <ligand>
        <name>substrate</name>
    </ligand>
</feature>
<evidence type="ECO:0000259" key="6">
    <source>
        <dbReference type="SMART" id="SM00642"/>
    </source>
</evidence>
<name>A0A372MIS8_9SPIR</name>
<feature type="active site" description="Nucleophile" evidence="4">
    <location>
        <position position="190"/>
    </location>
</feature>
<feature type="active site" description="Proton donor" evidence="4">
    <location>
        <position position="231"/>
    </location>
</feature>
<comment type="caution">
    <text evidence="7">The sequence shown here is derived from an EMBL/GenBank/DDBJ whole genome shotgun (WGS) entry which is preliminary data.</text>
</comment>
<dbReference type="Gene3D" id="3.90.400.10">
    <property type="entry name" value="Oligo-1,6-glucosidase, Domain 2"/>
    <property type="match status" value="1"/>
</dbReference>
<dbReference type="InterPro" id="IPR017853">
    <property type="entry name" value="GH"/>
</dbReference>
<evidence type="ECO:0000256" key="2">
    <source>
        <dbReference type="ARBA" id="ARBA00022676"/>
    </source>
</evidence>
<feature type="binding site" evidence="5">
    <location>
        <begin position="288"/>
        <end position="289"/>
    </location>
    <ligand>
        <name>substrate</name>
    </ligand>
</feature>
<feature type="binding site" evidence="5">
    <location>
        <position position="231"/>
    </location>
    <ligand>
        <name>substrate</name>
    </ligand>
</feature>
<feature type="domain" description="Glycosyl hydrolase family 13 catalytic" evidence="6">
    <location>
        <begin position="4"/>
        <end position="414"/>
    </location>
</feature>
<dbReference type="InterPro" id="IPR022527">
    <property type="entry name" value="Sucrose_phospho"/>
</dbReference>